<gene>
    <name evidence="1" type="ORF">DFH08DRAFT_852060</name>
</gene>
<proteinExistence type="predicted"/>
<comment type="caution">
    <text evidence="1">The sequence shown here is derived from an EMBL/GenBank/DDBJ whole genome shotgun (WGS) entry which is preliminary data.</text>
</comment>
<evidence type="ECO:0000313" key="2">
    <source>
        <dbReference type="Proteomes" id="UP001218218"/>
    </source>
</evidence>
<reference evidence="1" key="1">
    <citation type="submission" date="2023-03" db="EMBL/GenBank/DDBJ databases">
        <title>Massive genome expansion in bonnet fungi (Mycena s.s.) driven by repeated elements and novel gene families across ecological guilds.</title>
        <authorList>
            <consortium name="Lawrence Berkeley National Laboratory"/>
            <person name="Harder C.B."/>
            <person name="Miyauchi S."/>
            <person name="Viragh M."/>
            <person name="Kuo A."/>
            <person name="Thoen E."/>
            <person name="Andreopoulos B."/>
            <person name="Lu D."/>
            <person name="Skrede I."/>
            <person name="Drula E."/>
            <person name="Henrissat B."/>
            <person name="Morin E."/>
            <person name="Kohler A."/>
            <person name="Barry K."/>
            <person name="LaButti K."/>
            <person name="Morin E."/>
            <person name="Salamov A."/>
            <person name="Lipzen A."/>
            <person name="Mereny Z."/>
            <person name="Hegedus B."/>
            <person name="Baldrian P."/>
            <person name="Stursova M."/>
            <person name="Weitz H."/>
            <person name="Taylor A."/>
            <person name="Grigoriev I.V."/>
            <person name="Nagy L.G."/>
            <person name="Martin F."/>
            <person name="Kauserud H."/>
        </authorList>
    </citation>
    <scope>NUCLEOTIDE SEQUENCE</scope>
    <source>
        <strain evidence="1">CBHHK002</strain>
    </source>
</reference>
<keyword evidence="2" id="KW-1185">Reference proteome</keyword>
<evidence type="ECO:0000313" key="1">
    <source>
        <dbReference type="EMBL" id="KAJ7355261.1"/>
    </source>
</evidence>
<dbReference type="AlphaFoldDB" id="A0AAD7EWJ4"/>
<name>A0AAD7EWJ4_9AGAR</name>
<organism evidence="1 2">
    <name type="scientific">Mycena albidolilacea</name>
    <dbReference type="NCBI Taxonomy" id="1033008"/>
    <lineage>
        <taxon>Eukaryota</taxon>
        <taxon>Fungi</taxon>
        <taxon>Dikarya</taxon>
        <taxon>Basidiomycota</taxon>
        <taxon>Agaricomycotina</taxon>
        <taxon>Agaricomycetes</taxon>
        <taxon>Agaricomycetidae</taxon>
        <taxon>Agaricales</taxon>
        <taxon>Marasmiineae</taxon>
        <taxon>Mycenaceae</taxon>
        <taxon>Mycena</taxon>
    </lineage>
</organism>
<dbReference type="Proteomes" id="UP001218218">
    <property type="component" value="Unassembled WGS sequence"/>
</dbReference>
<protein>
    <submittedName>
        <fullName evidence="1">Uncharacterized protein</fullName>
    </submittedName>
</protein>
<sequence length="263" mass="29092">MRAVCKFKLTAHSLQRLGFRGQRGAMLVNVDSMMLCKMRFGAVGLILDVLPHSGIVEPREIVARTTVRGGCDGSPDGRSCRRDLSALVQSWIDKTPDNINESVVVNSITIKTICGPGQCVEVGLFSVLARLVGTKLSAGRVSELALGDRWRLPERAGSDEILDTGAGLEQEQESSVYVESNQQEVGPPHHSVKVFRSSRIAFCAQSRSAPESEHLAMPYRFVHSDRRGLEHFQLRRRPAFPYLRARLSQILHLGARTSARSFL</sequence>
<dbReference type="EMBL" id="JARIHO010000009">
    <property type="protein sequence ID" value="KAJ7355261.1"/>
    <property type="molecule type" value="Genomic_DNA"/>
</dbReference>
<accession>A0AAD7EWJ4</accession>